<proteinExistence type="predicted"/>
<dbReference type="EMBL" id="RBZN01000067">
    <property type="protein sequence ID" value="RKQ13324.1"/>
    <property type="molecule type" value="Genomic_DNA"/>
</dbReference>
<dbReference type="InterPro" id="IPR036515">
    <property type="entry name" value="Transposase_17_sf"/>
</dbReference>
<dbReference type="PANTHER" id="PTHR34322">
    <property type="entry name" value="TRANSPOSASE, Y1_TNP DOMAIN-CONTAINING"/>
    <property type="match status" value="1"/>
</dbReference>
<comment type="caution">
    <text evidence="2">The sequence shown here is derived from an EMBL/GenBank/DDBJ whole genome shotgun (WGS) entry which is preliminary data.</text>
</comment>
<protein>
    <submittedName>
        <fullName evidence="2">Transposase</fullName>
    </submittedName>
</protein>
<evidence type="ECO:0000313" key="3">
    <source>
        <dbReference type="Proteomes" id="UP000272238"/>
    </source>
</evidence>
<dbReference type="GO" id="GO:0006313">
    <property type="term" value="P:DNA transposition"/>
    <property type="evidence" value="ECO:0007669"/>
    <property type="project" value="InterPro"/>
</dbReference>
<dbReference type="GO" id="GO:0004803">
    <property type="term" value="F:transposase activity"/>
    <property type="evidence" value="ECO:0007669"/>
    <property type="project" value="InterPro"/>
</dbReference>
<reference evidence="2 3" key="1">
    <citation type="journal article" date="2016" name="Antonie Van Leeuwenhoek">
        <title>Lysinibacillus endophyticus sp. nov., an indole-3-acetic acid producing endophytic bacterium isolated from corn root (Zea mays cv. Xinken-5).</title>
        <authorList>
            <person name="Yu J."/>
            <person name="Guan X."/>
            <person name="Liu C."/>
            <person name="Xiang W."/>
            <person name="Yu Z."/>
            <person name="Liu X."/>
            <person name="Wang G."/>
        </authorList>
    </citation>
    <scope>NUCLEOTIDE SEQUENCE [LARGE SCALE GENOMIC DNA]</scope>
    <source>
        <strain evidence="2 3">DSM 100506</strain>
    </source>
</reference>
<feature type="domain" description="Transposase IS200-like" evidence="1">
    <location>
        <begin position="12"/>
        <end position="123"/>
    </location>
</feature>
<dbReference type="OrthoDB" id="9788881at2"/>
<dbReference type="AlphaFoldDB" id="A0A494YTC0"/>
<dbReference type="InterPro" id="IPR002686">
    <property type="entry name" value="Transposase_17"/>
</dbReference>
<organism evidence="2 3">
    <name type="scientific">Ureibacillus endophyticus</name>
    <dbReference type="NCBI Taxonomy" id="1978490"/>
    <lineage>
        <taxon>Bacteria</taxon>
        <taxon>Bacillati</taxon>
        <taxon>Bacillota</taxon>
        <taxon>Bacilli</taxon>
        <taxon>Bacillales</taxon>
        <taxon>Caryophanaceae</taxon>
        <taxon>Ureibacillus</taxon>
    </lineage>
</organism>
<dbReference type="SMART" id="SM01321">
    <property type="entry name" value="Y1_Tnp"/>
    <property type="match status" value="1"/>
</dbReference>
<dbReference type="PANTHER" id="PTHR34322:SF2">
    <property type="entry name" value="TRANSPOSASE IS200-LIKE DOMAIN-CONTAINING PROTEIN"/>
    <property type="match status" value="1"/>
</dbReference>
<dbReference type="Proteomes" id="UP000272238">
    <property type="component" value="Unassembled WGS sequence"/>
</dbReference>
<dbReference type="Gene3D" id="3.30.70.1290">
    <property type="entry name" value="Transposase IS200-like"/>
    <property type="match status" value="1"/>
</dbReference>
<accession>A0A494YTC0</accession>
<sequence length="195" mass="24094">MPRKKRIWHPDVFNHVVSRGNNRQNIFLCDRDFIEFFRVLSYTYEKYPFIITSYCLMSNHYHLLLQSPEVPLGKVMRIINHRYGDYFRKKYHYTGHLYEKRYYSELITTPNSMIRVSRYIHRNPINTTTPIVHKLEHYRYSSYAFYKHNQPCPYPFFDTKPLYDCFIYPYLQTKEHYFEYCETNKEDEIELTLKT</sequence>
<gene>
    <name evidence="2" type="ORF">D8M03_16320</name>
</gene>
<name>A0A494YTC0_9BACL</name>
<dbReference type="SUPFAM" id="SSF143422">
    <property type="entry name" value="Transposase IS200-like"/>
    <property type="match status" value="1"/>
</dbReference>
<dbReference type="GO" id="GO:0003677">
    <property type="term" value="F:DNA binding"/>
    <property type="evidence" value="ECO:0007669"/>
    <property type="project" value="InterPro"/>
</dbReference>
<dbReference type="Pfam" id="PF01797">
    <property type="entry name" value="Y1_Tnp"/>
    <property type="match status" value="1"/>
</dbReference>
<dbReference type="RefSeq" id="WP_121215860.1">
    <property type="nucleotide sequence ID" value="NZ_RBZN01000067.1"/>
</dbReference>
<keyword evidence="3" id="KW-1185">Reference proteome</keyword>
<evidence type="ECO:0000313" key="2">
    <source>
        <dbReference type="EMBL" id="RKQ13324.1"/>
    </source>
</evidence>
<evidence type="ECO:0000259" key="1">
    <source>
        <dbReference type="SMART" id="SM01321"/>
    </source>
</evidence>